<name>A0A5P9QF86_9MICO</name>
<dbReference type="PROSITE" id="PS50995">
    <property type="entry name" value="HTH_MARR_2"/>
    <property type="match status" value="1"/>
</dbReference>
<dbReference type="SMART" id="SM00347">
    <property type="entry name" value="HTH_MARR"/>
    <property type="match status" value="1"/>
</dbReference>
<dbReference type="GO" id="GO:0003700">
    <property type="term" value="F:DNA-binding transcription factor activity"/>
    <property type="evidence" value="ECO:0007669"/>
    <property type="project" value="InterPro"/>
</dbReference>
<dbReference type="KEGG" id="lxl:KDY119_03603"/>
<proteinExistence type="predicted"/>
<dbReference type="InterPro" id="IPR052526">
    <property type="entry name" value="HTH-type_Bedaq_tolerance"/>
</dbReference>
<evidence type="ECO:0000313" key="3">
    <source>
        <dbReference type="EMBL" id="QFV00068.1"/>
    </source>
</evidence>
<dbReference type="Proteomes" id="UP000326702">
    <property type="component" value="Chromosome"/>
</dbReference>
<dbReference type="OrthoDB" id="9815567at2"/>
<dbReference type="SUPFAM" id="SSF46785">
    <property type="entry name" value="Winged helix' DNA-binding domain"/>
    <property type="match status" value="1"/>
</dbReference>
<dbReference type="EMBL" id="CP045529">
    <property type="protein sequence ID" value="QFV00068.1"/>
    <property type="molecule type" value="Genomic_DNA"/>
</dbReference>
<keyword evidence="4" id="KW-1185">Reference proteome</keyword>
<accession>A0A5P9QF86</accession>
<dbReference type="Pfam" id="PF12802">
    <property type="entry name" value="MarR_2"/>
    <property type="match status" value="1"/>
</dbReference>
<dbReference type="PANTHER" id="PTHR39515">
    <property type="entry name" value="CONSERVED PROTEIN"/>
    <property type="match status" value="1"/>
</dbReference>
<feature type="domain" description="HTH marR-type" evidence="2">
    <location>
        <begin position="16"/>
        <end position="152"/>
    </location>
</feature>
<dbReference type="InterPro" id="IPR036388">
    <property type="entry name" value="WH-like_DNA-bd_sf"/>
</dbReference>
<dbReference type="PANTHER" id="PTHR39515:SF2">
    <property type="entry name" value="HTH-TYPE TRANSCRIPTIONAL REGULATOR RV0880"/>
    <property type="match status" value="1"/>
</dbReference>
<dbReference type="AlphaFoldDB" id="A0A5P9QF86"/>
<feature type="compositionally biased region" description="Low complexity" evidence="1">
    <location>
        <begin position="1"/>
        <end position="11"/>
    </location>
</feature>
<evidence type="ECO:0000313" key="4">
    <source>
        <dbReference type="Proteomes" id="UP000326702"/>
    </source>
</evidence>
<feature type="region of interest" description="Disordered" evidence="1">
    <location>
        <begin position="1"/>
        <end position="20"/>
    </location>
</feature>
<organism evidence="3 4">
    <name type="scientific">Luteimicrobium xylanilyticum</name>
    <dbReference type="NCBI Taxonomy" id="1133546"/>
    <lineage>
        <taxon>Bacteria</taxon>
        <taxon>Bacillati</taxon>
        <taxon>Actinomycetota</taxon>
        <taxon>Actinomycetes</taxon>
        <taxon>Micrococcales</taxon>
        <taxon>Luteimicrobium</taxon>
    </lineage>
</organism>
<dbReference type="InterPro" id="IPR036390">
    <property type="entry name" value="WH_DNA-bd_sf"/>
</dbReference>
<dbReference type="InterPro" id="IPR000835">
    <property type="entry name" value="HTH_MarR-typ"/>
</dbReference>
<dbReference type="Gene3D" id="1.10.10.10">
    <property type="entry name" value="Winged helix-like DNA-binding domain superfamily/Winged helix DNA-binding domain"/>
    <property type="match status" value="1"/>
</dbReference>
<dbReference type="RefSeq" id="WP_153022613.1">
    <property type="nucleotide sequence ID" value="NZ_BAABIH010000009.1"/>
</dbReference>
<gene>
    <name evidence="3" type="ORF">KDY119_03603</name>
</gene>
<protein>
    <submittedName>
        <fullName evidence="3">Putative HTH-type transcriptional regulator</fullName>
    </submittedName>
</protein>
<reference evidence="3 4" key="1">
    <citation type="submission" date="2019-10" db="EMBL/GenBank/DDBJ databases">
        <title>Genome sequence of Luteimicrobium xylanilyticum HY-24.</title>
        <authorList>
            <person name="Kim D.Y."/>
            <person name="Park H.-Y."/>
        </authorList>
    </citation>
    <scope>NUCLEOTIDE SEQUENCE [LARGE SCALE GENOMIC DNA]</scope>
    <source>
        <strain evidence="3 4">HY-24</strain>
    </source>
</reference>
<evidence type="ECO:0000256" key="1">
    <source>
        <dbReference type="SAM" id="MobiDB-lite"/>
    </source>
</evidence>
<dbReference type="Gene3D" id="1.10.287.100">
    <property type="match status" value="1"/>
</dbReference>
<sequence length="153" mass="16861">MTTTPRSASPDDAADAARTARELRSAVGQLRRRLLELSDNRELTPSQTALLSRLGKHGPATASALATAERVRPQSVAATLGVLEERGYVVRTPDPDDGRRQLVSLTPDGQEVFEGRRQAGHEWLTQALRERLDADERRTLAEAIALMERLTRP</sequence>
<evidence type="ECO:0000259" key="2">
    <source>
        <dbReference type="PROSITE" id="PS50995"/>
    </source>
</evidence>